<sequence>MNQTPMYIVFTCISGLAQYGALLLNVDSKSKVWKRGIYVGMIGSAYSAGAFGIPRFELYPCLVFMIAIAVMLSCVVGSYYTAPIPESFTPLQREERIEVKHSALRQLGIGLILSILVATCVGYTQSQSDGNRVQIGFAGVVYRLADEVKSLHGVVSDLVVDVRQLKAENRHRAKADSIAQMRSLRNQEKMLKQNR</sequence>
<dbReference type="AlphaFoldDB" id="A0A7K1SIQ5"/>
<evidence type="ECO:0000313" key="2">
    <source>
        <dbReference type="EMBL" id="MVM33604.1"/>
    </source>
</evidence>
<keyword evidence="1" id="KW-1133">Transmembrane helix</keyword>
<reference evidence="2 3" key="1">
    <citation type="submission" date="2019-12" db="EMBL/GenBank/DDBJ databases">
        <title>Spirosoma sp. HMF4905 genome sequencing and assembly.</title>
        <authorList>
            <person name="Kang H."/>
            <person name="Cha I."/>
            <person name="Kim H."/>
            <person name="Joh K."/>
        </authorList>
    </citation>
    <scope>NUCLEOTIDE SEQUENCE [LARGE SCALE GENOMIC DNA]</scope>
    <source>
        <strain evidence="2 3">HMF4905</strain>
    </source>
</reference>
<feature type="transmembrane region" description="Helical" evidence="1">
    <location>
        <begin position="36"/>
        <end position="56"/>
    </location>
</feature>
<evidence type="ECO:0000313" key="3">
    <source>
        <dbReference type="Proteomes" id="UP000436006"/>
    </source>
</evidence>
<dbReference type="RefSeq" id="WP_157588323.1">
    <property type="nucleotide sequence ID" value="NZ_WPIN01000012.1"/>
</dbReference>
<organism evidence="2 3">
    <name type="scientific">Spirosoma arboris</name>
    <dbReference type="NCBI Taxonomy" id="2682092"/>
    <lineage>
        <taxon>Bacteria</taxon>
        <taxon>Pseudomonadati</taxon>
        <taxon>Bacteroidota</taxon>
        <taxon>Cytophagia</taxon>
        <taxon>Cytophagales</taxon>
        <taxon>Cytophagaceae</taxon>
        <taxon>Spirosoma</taxon>
    </lineage>
</organism>
<keyword evidence="3" id="KW-1185">Reference proteome</keyword>
<keyword evidence="1" id="KW-0812">Transmembrane</keyword>
<comment type="caution">
    <text evidence="2">The sequence shown here is derived from an EMBL/GenBank/DDBJ whole genome shotgun (WGS) entry which is preliminary data.</text>
</comment>
<protein>
    <submittedName>
        <fullName evidence="2">Uncharacterized protein</fullName>
    </submittedName>
</protein>
<feature type="transmembrane region" description="Helical" evidence="1">
    <location>
        <begin position="62"/>
        <end position="82"/>
    </location>
</feature>
<dbReference type="EMBL" id="WPIN01000012">
    <property type="protein sequence ID" value="MVM33604.1"/>
    <property type="molecule type" value="Genomic_DNA"/>
</dbReference>
<evidence type="ECO:0000256" key="1">
    <source>
        <dbReference type="SAM" id="Phobius"/>
    </source>
</evidence>
<feature type="transmembrane region" description="Helical" evidence="1">
    <location>
        <begin position="6"/>
        <end position="24"/>
    </location>
</feature>
<proteinExistence type="predicted"/>
<keyword evidence="1" id="KW-0472">Membrane</keyword>
<accession>A0A7K1SIQ5</accession>
<dbReference type="Proteomes" id="UP000436006">
    <property type="component" value="Unassembled WGS sequence"/>
</dbReference>
<feature type="transmembrane region" description="Helical" evidence="1">
    <location>
        <begin position="103"/>
        <end position="124"/>
    </location>
</feature>
<gene>
    <name evidence="2" type="ORF">GO755_26435</name>
</gene>
<name>A0A7K1SIQ5_9BACT</name>